<reference evidence="1" key="2">
    <citation type="journal article" date="2020" name="Nat. Commun.">
        <title>Large-scale genome sequencing of mycorrhizal fungi provides insights into the early evolution of symbiotic traits.</title>
        <authorList>
            <person name="Miyauchi S."/>
            <person name="Kiss E."/>
            <person name="Kuo A."/>
            <person name="Drula E."/>
            <person name="Kohler A."/>
            <person name="Sanchez-Garcia M."/>
            <person name="Morin E."/>
            <person name="Andreopoulos B."/>
            <person name="Barry K.W."/>
            <person name="Bonito G."/>
            <person name="Buee M."/>
            <person name="Carver A."/>
            <person name="Chen C."/>
            <person name="Cichocki N."/>
            <person name="Clum A."/>
            <person name="Culley D."/>
            <person name="Crous P.W."/>
            <person name="Fauchery L."/>
            <person name="Girlanda M."/>
            <person name="Hayes R.D."/>
            <person name="Keri Z."/>
            <person name="LaButti K."/>
            <person name="Lipzen A."/>
            <person name="Lombard V."/>
            <person name="Magnuson J."/>
            <person name="Maillard F."/>
            <person name="Murat C."/>
            <person name="Nolan M."/>
            <person name="Ohm R.A."/>
            <person name="Pangilinan J."/>
            <person name="Pereira M.F."/>
            <person name="Perotto S."/>
            <person name="Peter M."/>
            <person name="Pfister S."/>
            <person name="Riley R."/>
            <person name="Sitrit Y."/>
            <person name="Stielow J.B."/>
            <person name="Szollosi G."/>
            <person name="Zifcakova L."/>
            <person name="Stursova M."/>
            <person name="Spatafora J.W."/>
            <person name="Tedersoo L."/>
            <person name="Vaario L.M."/>
            <person name="Yamada A."/>
            <person name="Yan M."/>
            <person name="Wang P."/>
            <person name="Xu J."/>
            <person name="Bruns T."/>
            <person name="Baldrian P."/>
            <person name="Vilgalys R."/>
            <person name="Dunand C."/>
            <person name="Henrissat B."/>
            <person name="Grigoriev I.V."/>
            <person name="Hibbett D."/>
            <person name="Nagy L.G."/>
            <person name="Martin F.M."/>
        </authorList>
    </citation>
    <scope>NUCLEOTIDE SEQUENCE</scope>
    <source>
        <strain evidence="1">P2</strain>
    </source>
</reference>
<accession>A0ACB6ZTQ5</accession>
<sequence length="321" mass="33368">MPSSSTPTPTPSSSPSSDNVKECLSQFTLNAPSNPSAYPCSTCLPILSNMTNNVDAANAVQFCGLRAILESTSTTGQTALSNGGWSKDLRVCTWSGVSCSDSGLITSLKLTFPAVPALIPTEIAALSQLQSLQVIGDDNSPAGVLPDSFRNLTSLTALHLESTAITTIPHDLFSLLTKVTDLTLIANGKFAGDLTSITALPLRSLVIKNQRLTNPIESLAASQSLQSSLLVLDLSSNSLSGSIPASISSLAALTQLHLDNNNLGQAVPGSFPHSLQSLTISNNTNLSGAMPADLCSSIFLKECDLRGTSVNKTNGCGICQF</sequence>
<gene>
    <name evidence="1" type="ORF">BDM02DRAFT_3088760</name>
</gene>
<name>A0ACB6ZTQ5_THEGA</name>
<keyword evidence="2" id="KW-1185">Reference proteome</keyword>
<organism evidence="1 2">
    <name type="scientific">Thelephora ganbajun</name>
    <name type="common">Ganba fungus</name>
    <dbReference type="NCBI Taxonomy" id="370292"/>
    <lineage>
        <taxon>Eukaryota</taxon>
        <taxon>Fungi</taxon>
        <taxon>Dikarya</taxon>
        <taxon>Basidiomycota</taxon>
        <taxon>Agaricomycotina</taxon>
        <taxon>Agaricomycetes</taxon>
        <taxon>Thelephorales</taxon>
        <taxon>Thelephoraceae</taxon>
        <taxon>Thelephora</taxon>
    </lineage>
</organism>
<comment type="caution">
    <text evidence="1">The sequence shown here is derived from an EMBL/GenBank/DDBJ whole genome shotgun (WGS) entry which is preliminary data.</text>
</comment>
<dbReference type="EMBL" id="MU117967">
    <property type="protein sequence ID" value="KAF9652818.1"/>
    <property type="molecule type" value="Genomic_DNA"/>
</dbReference>
<evidence type="ECO:0000313" key="1">
    <source>
        <dbReference type="EMBL" id="KAF9652818.1"/>
    </source>
</evidence>
<dbReference type="Proteomes" id="UP000886501">
    <property type="component" value="Unassembled WGS sequence"/>
</dbReference>
<protein>
    <submittedName>
        <fullName evidence="1">L domain-like protein</fullName>
    </submittedName>
</protein>
<reference evidence="1" key="1">
    <citation type="submission" date="2019-10" db="EMBL/GenBank/DDBJ databases">
        <authorList>
            <consortium name="DOE Joint Genome Institute"/>
            <person name="Kuo A."/>
            <person name="Miyauchi S."/>
            <person name="Kiss E."/>
            <person name="Drula E."/>
            <person name="Kohler A."/>
            <person name="Sanchez-Garcia M."/>
            <person name="Andreopoulos B."/>
            <person name="Barry K.W."/>
            <person name="Bonito G."/>
            <person name="Buee M."/>
            <person name="Carver A."/>
            <person name="Chen C."/>
            <person name="Cichocki N."/>
            <person name="Clum A."/>
            <person name="Culley D."/>
            <person name="Crous P.W."/>
            <person name="Fauchery L."/>
            <person name="Girlanda M."/>
            <person name="Hayes R."/>
            <person name="Keri Z."/>
            <person name="Labutti K."/>
            <person name="Lipzen A."/>
            <person name="Lombard V."/>
            <person name="Magnuson J."/>
            <person name="Maillard F."/>
            <person name="Morin E."/>
            <person name="Murat C."/>
            <person name="Nolan M."/>
            <person name="Ohm R."/>
            <person name="Pangilinan J."/>
            <person name="Pereira M."/>
            <person name="Perotto S."/>
            <person name="Peter M."/>
            <person name="Riley R."/>
            <person name="Sitrit Y."/>
            <person name="Stielow B."/>
            <person name="Szollosi G."/>
            <person name="Zifcakova L."/>
            <person name="Stursova M."/>
            <person name="Spatafora J.W."/>
            <person name="Tedersoo L."/>
            <person name="Vaario L.-M."/>
            <person name="Yamada A."/>
            <person name="Yan M."/>
            <person name="Wang P."/>
            <person name="Xu J."/>
            <person name="Bruns T."/>
            <person name="Baldrian P."/>
            <person name="Vilgalys R."/>
            <person name="Henrissat B."/>
            <person name="Grigoriev I.V."/>
            <person name="Hibbett D."/>
            <person name="Nagy L.G."/>
            <person name="Martin F.M."/>
        </authorList>
    </citation>
    <scope>NUCLEOTIDE SEQUENCE</scope>
    <source>
        <strain evidence="1">P2</strain>
    </source>
</reference>
<evidence type="ECO:0000313" key="2">
    <source>
        <dbReference type="Proteomes" id="UP000886501"/>
    </source>
</evidence>
<proteinExistence type="predicted"/>